<dbReference type="Pfam" id="PF00415">
    <property type="entry name" value="RCC1"/>
    <property type="match status" value="6"/>
</dbReference>
<proteinExistence type="predicted"/>
<evidence type="ECO:0000256" key="1">
    <source>
        <dbReference type="ARBA" id="ARBA00004120"/>
    </source>
</evidence>
<dbReference type="GO" id="GO:0030030">
    <property type="term" value="P:cell projection organization"/>
    <property type="evidence" value="ECO:0007669"/>
    <property type="project" value="UniProtKB-KW"/>
</dbReference>
<evidence type="ECO:0000256" key="22">
    <source>
        <dbReference type="SAM" id="MobiDB-lite"/>
    </source>
</evidence>
<dbReference type="GO" id="GO:0007601">
    <property type="term" value="P:visual perception"/>
    <property type="evidence" value="ECO:0007669"/>
    <property type="project" value="UniProtKB-KW"/>
</dbReference>
<dbReference type="KEGG" id="spu:583380"/>
<evidence type="ECO:0000256" key="16">
    <source>
        <dbReference type="ARBA" id="ARBA00023273"/>
    </source>
</evidence>
<feature type="compositionally biased region" description="Basic and acidic residues" evidence="22">
    <location>
        <begin position="683"/>
        <end position="692"/>
    </location>
</feature>
<dbReference type="GO" id="GO:0005085">
    <property type="term" value="F:guanyl-nucleotide exchange factor activity"/>
    <property type="evidence" value="ECO:0007669"/>
    <property type="project" value="UniProtKB-KW"/>
</dbReference>
<dbReference type="Proteomes" id="UP000007110">
    <property type="component" value="Unassembled WGS sequence"/>
</dbReference>
<keyword evidence="8" id="KW-0716">Sensory transduction</keyword>
<dbReference type="PRINTS" id="PR00633">
    <property type="entry name" value="RCCNDNSATION"/>
</dbReference>
<feature type="compositionally biased region" description="Acidic residues" evidence="22">
    <location>
        <begin position="571"/>
        <end position="600"/>
    </location>
</feature>
<evidence type="ECO:0000256" key="20">
    <source>
        <dbReference type="ARBA" id="ARBA00073293"/>
    </source>
</evidence>
<dbReference type="GeneID" id="583380"/>
<keyword evidence="16" id="KW-0966">Cell projection</keyword>
<keyword evidence="12" id="KW-0282">Flagellum</keyword>
<dbReference type="PROSITE" id="PS50012">
    <property type="entry name" value="RCC1_3"/>
    <property type="match status" value="6"/>
</dbReference>
<keyword evidence="17" id="KW-0449">Lipoprotein</keyword>
<dbReference type="RefSeq" id="XP_030849953.1">
    <property type="nucleotide sequence ID" value="XM_030994093.1"/>
</dbReference>
<evidence type="ECO:0000256" key="13">
    <source>
        <dbReference type="ARBA" id="ARBA00023034"/>
    </source>
</evidence>
<dbReference type="PANTHER" id="PTHR22872">
    <property type="entry name" value="BTK-BINDING PROTEIN-RELATED"/>
    <property type="match status" value="1"/>
</dbReference>
<evidence type="ECO:0000256" key="18">
    <source>
        <dbReference type="ARBA" id="ARBA00023289"/>
    </source>
</evidence>
<dbReference type="InParanoid" id="A0A7M7PGF7"/>
<dbReference type="GO" id="GO:0005794">
    <property type="term" value="C:Golgi apparatus"/>
    <property type="evidence" value="ECO:0007669"/>
    <property type="project" value="UniProtKB-SubCell"/>
</dbReference>
<dbReference type="EnsemblMetazoa" id="XM_030994093">
    <property type="protein sequence ID" value="XP_030849953"/>
    <property type="gene ID" value="LOC583380"/>
</dbReference>
<feature type="repeat" description="RCC1" evidence="21">
    <location>
        <begin position="54"/>
        <end position="105"/>
    </location>
</feature>
<dbReference type="GO" id="GO:0005929">
    <property type="term" value="C:cilium"/>
    <property type="evidence" value="ECO:0007669"/>
    <property type="project" value="UniProtKB-ARBA"/>
</dbReference>
<evidence type="ECO:0000256" key="19">
    <source>
        <dbReference type="ARBA" id="ARBA00023305"/>
    </source>
</evidence>
<dbReference type="InterPro" id="IPR009091">
    <property type="entry name" value="RCC1/BLIP-II"/>
</dbReference>
<keyword evidence="11" id="KW-0970">Cilium biogenesis/degradation</keyword>
<evidence type="ECO:0000256" key="5">
    <source>
        <dbReference type="ARBA" id="ARBA00022481"/>
    </source>
</evidence>
<feature type="compositionally biased region" description="Basic and acidic residues" evidence="22">
    <location>
        <begin position="720"/>
        <end position="742"/>
    </location>
</feature>
<keyword evidence="6" id="KW-0963">Cytoplasm</keyword>
<comment type="subcellular location">
    <subcellularLocation>
        <location evidence="1">Cytoplasm</location>
        <location evidence="1">Cytoskeleton</location>
        <location evidence="1">Cilium basal body</location>
    </subcellularLocation>
    <subcellularLocation>
        <location evidence="4">Cytoplasm</location>
        <location evidence="4">Cytoskeleton</location>
        <location evidence="4">Flagellum axoneme</location>
    </subcellularLocation>
    <subcellularLocation>
        <location evidence="2">Cytoplasm</location>
        <location evidence="2">Cytoskeleton</location>
        <location evidence="2">Microtubule organizing center</location>
        <location evidence="2">Centrosome</location>
    </subcellularLocation>
    <subcellularLocation>
        <location evidence="3">Golgi apparatus</location>
    </subcellularLocation>
</comment>
<keyword evidence="9" id="KW-0344">Guanine-nucleotide releasing factor</keyword>
<dbReference type="PANTHER" id="PTHR22872:SF9">
    <property type="entry name" value="X-LINKED RETINITIS PIGMENTOSA GTPASE REGULATOR"/>
    <property type="match status" value="1"/>
</dbReference>
<keyword evidence="5" id="KW-0488">Methylation</keyword>
<evidence type="ECO:0000256" key="17">
    <source>
        <dbReference type="ARBA" id="ARBA00023288"/>
    </source>
</evidence>
<keyword evidence="19" id="KW-0844">Vision</keyword>
<feature type="repeat" description="RCC1" evidence="21">
    <location>
        <begin position="314"/>
        <end position="367"/>
    </location>
</feature>
<feature type="compositionally biased region" description="Acidic residues" evidence="22">
    <location>
        <begin position="703"/>
        <end position="719"/>
    </location>
</feature>
<feature type="compositionally biased region" description="Acidic residues" evidence="22">
    <location>
        <begin position="631"/>
        <end position="641"/>
    </location>
</feature>
<feature type="compositionally biased region" description="Basic and acidic residues" evidence="22">
    <location>
        <begin position="486"/>
        <end position="496"/>
    </location>
</feature>
<feature type="compositionally biased region" description="Acidic residues" evidence="22">
    <location>
        <begin position="497"/>
        <end position="507"/>
    </location>
</feature>
<feature type="region of interest" description="Disordered" evidence="22">
    <location>
        <begin position="407"/>
        <end position="788"/>
    </location>
</feature>
<dbReference type="PROSITE" id="PS00626">
    <property type="entry name" value="RCC1_2"/>
    <property type="match status" value="2"/>
</dbReference>
<keyword evidence="14" id="KW-0969">Cilium</keyword>
<keyword evidence="13" id="KW-0333">Golgi apparatus</keyword>
<evidence type="ECO:0000256" key="12">
    <source>
        <dbReference type="ARBA" id="ARBA00022846"/>
    </source>
</evidence>
<keyword evidence="15" id="KW-0206">Cytoskeleton</keyword>
<feature type="compositionally biased region" description="Polar residues" evidence="22">
    <location>
        <begin position="439"/>
        <end position="449"/>
    </location>
</feature>
<sequence length="788" mass="86280">MASEDEDIPDSGAVFTFGKSRFADNTANKFWIRNDKVVQVRCGDDHSALVTENGRLYVFGANDWGQLGLGHRKSVNKPSSVKGLKHAGVVKIACGRVHTIALTKDRHLHSFGAGGEGQLGVGDSKQYEAPRMIEELEEQDYLLLSCGTDHSAALTASGTLYMWGGGSEGQLGHGEDTEVQIPRELSMGVPVRMVSCGYYHTALLTEDKKLYTFGEGEGGKLGLGEAHLGGVNEPQHVSFFTEPVDSVSCGNAHTAAITEKGHVYTFGNGASGQLGHGPDHLETNIPKRVARLEWTRCKWVSCGDCHTAIVTAKGCLYTFGDGRHGKLGQGEESFSNVFTPSKVHRFNGFLVEEVSCGGCHTLVRARRRAPPGDPASDSEPEEAEIKFKDPVVGANLLKLANNIDLNGSLGGSARLRRRQREPSPLPPLSRTLPPLAASTPKSSGLNSRTLPPMTLKPLNDHSIPKMKLRDGDDEVDGSRGGGDEPDSGKPKKHSDDDSAMEDDEESDYAEREVPKDQDPFATTHFSKSGTKEGMKPVIMARSKKQSPKEQAGKPISIEVVPLDRRKKPEKEEESEDEEEEDEEEEEEEEEEESESEEEEEKTQPKKGKMTLSMMAASKPNSSKTQPKRTGEEEDNSDGTEEESSHRERPTKTSKRPLPVKKAETEEDEEEEEESEEETTPTVKETKKKDSAKAKPGTSKSKDDEEDDEEEDDDDDDDDESKDKKTDQSKTAENKSEHEDPEPKAWQFWKKKKPESPSQSTASPTASTTSTSSTKKPGNQEGSKACVIL</sequence>
<evidence type="ECO:0000256" key="7">
    <source>
        <dbReference type="ARBA" id="ARBA00022553"/>
    </source>
</evidence>
<keyword evidence="10" id="KW-0677">Repeat</keyword>
<feature type="repeat" description="RCC1" evidence="21">
    <location>
        <begin position="106"/>
        <end position="157"/>
    </location>
</feature>
<evidence type="ECO:0000256" key="6">
    <source>
        <dbReference type="ARBA" id="ARBA00022490"/>
    </source>
</evidence>
<feature type="compositionally biased region" description="Low complexity" evidence="22">
    <location>
        <begin position="428"/>
        <end position="438"/>
    </location>
</feature>
<reference evidence="23" key="2">
    <citation type="submission" date="2021-01" db="UniProtKB">
        <authorList>
            <consortium name="EnsemblMetazoa"/>
        </authorList>
    </citation>
    <scope>IDENTIFICATION</scope>
</reference>
<keyword evidence="18" id="KW-0636">Prenylation</keyword>
<evidence type="ECO:0000256" key="3">
    <source>
        <dbReference type="ARBA" id="ARBA00004555"/>
    </source>
</evidence>
<dbReference type="InterPro" id="IPR000408">
    <property type="entry name" value="Reg_chr_condens"/>
</dbReference>
<evidence type="ECO:0000256" key="15">
    <source>
        <dbReference type="ARBA" id="ARBA00023212"/>
    </source>
</evidence>
<keyword evidence="7" id="KW-0597">Phosphoprotein</keyword>
<evidence type="ECO:0000256" key="9">
    <source>
        <dbReference type="ARBA" id="ARBA00022658"/>
    </source>
</evidence>
<evidence type="ECO:0000256" key="21">
    <source>
        <dbReference type="PROSITE-ProRule" id="PRU00235"/>
    </source>
</evidence>
<evidence type="ECO:0000313" key="24">
    <source>
        <dbReference type="Proteomes" id="UP000007110"/>
    </source>
</evidence>
<evidence type="ECO:0000256" key="14">
    <source>
        <dbReference type="ARBA" id="ARBA00023069"/>
    </source>
</evidence>
<protein>
    <recommendedName>
        <fullName evidence="20">X-linked retinitis pigmentosa GTPase regulator</fullName>
    </recommendedName>
</protein>
<dbReference type="AlphaFoldDB" id="A0A7M7PGF7"/>
<feature type="repeat" description="RCC1" evidence="21">
    <location>
        <begin position="208"/>
        <end position="260"/>
    </location>
</feature>
<evidence type="ECO:0000256" key="2">
    <source>
        <dbReference type="ARBA" id="ARBA00004300"/>
    </source>
</evidence>
<evidence type="ECO:0000256" key="4">
    <source>
        <dbReference type="ARBA" id="ARBA00004611"/>
    </source>
</evidence>
<feature type="compositionally biased region" description="Basic and acidic residues" evidence="22">
    <location>
        <begin position="508"/>
        <end position="518"/>
    </location>
</feature>
<dbReference type="FunFam" id="2.130.10.30:FF:000013">
    <property type="entry name" value="Retinitis pigmentosa GTPase regulator isoform 1"/>
    <property type="match status" value="1"/>
</dbReference>
<evidence type="ECO:0000256" key="8">
    <source>
        <dbReference type="ARBA" id="ARBA00022606"/>
    </source>
</evidence>
<dbReference type="GO" id="GO:0005813">
    <property type="term" value="C:centrosome"/>
    <property type="evidence" value="ECO:0007669"/>
    <property type="project" value="UniProtKB-SubCell"/>
</dbReference>
<evidence type="ECO:0000313" key="23">
    <source>
        <dbReference type="EnsemblMetazoa" id="XP_030849953"/>
    </source>
</evidence>
<evidence type="ECO:0000256" key="11">
    <source>
        <dbReference type="ARBA" id="ARBA00022794"/>
    </source>
</evidence>
<accession>A0A7M7PGF7</accession>
<keyword evidence="24" id="KW-1185">Reference proteome</keyword>
<dbReference type="Gene3D" id="2.130.10.30">
    <property type="entry name" value="Regulator of chromosome condensation 1/beta-lactamase-inhibitor protein II"/>
    <property type="match status" value="1"/>
</dbReference>
<feature type="compositionally biased region" description="Low complexity" evidence="22">
    <location>
        <begin position="755"/>
        <end position="773"/>
    </location>
</feature>
<reference evidence="24" key="1">
    <citation type="submission" date="2015-02" db="EMBL/GenBank/DDBJ databases">
        <title>Genome sequencing for Strongylocentrotus purpuratus.</title>
        <authorList>
            <person name="Murali S."/>
            <person name="Liu Y."/>
            <person name="Vee V."/>
            <person name="English A."/>
            <person name="Wang M."/>
            <person name="Skinner E."/>
            <person name="Han Y."/>
            <person name="Muzny D.M."/>
            <person name="Worley K.C."/>
            <person name="Gibbs R.A."/>
        </authorList>
    </citation>
    <scope>NUCLEOTIDE SEQUENCE</scope>
</reference>
<feature type="compositionally biased region" description="Basic and acidic residues" evidence="22">
    <location>
        <begin position="458"/>
        <end position="470"/>
    </location>
</feature>
<evidence type="ECO:0000256" key="10">
    <source>
        <dbReference type="ARBA" id="ARBA00022737"/>
    </source>
</evidence>
<name>A0A7M7PGF7_STRPU</name>
<feature type="compositionally biased region" description="Acidic residues" evidence="22">
    <location>
        <begin position="664"/>
        <end position="678"/>
    </location>
</feature>
<dbReference type="OMA" id="HIACGDE"/>
<feature type="compositionally biased region" description="Basic and acidic residues" evidence="22">
    <location>
        <begin position="561"/>
        <end position="570"/>
    </location>
</feature>
<feature type="repeat" description="RCC1" evidence="21">
    <location>
        <begin position="158"/>
        <end position="207"/>
    </location>
</feature>
<dbReference type="CTD" id="6103"/>
<organism evidence="23 24">
    <name type="scientific">Strongylocentrotus purpuratus</name>
    <name type="common">Purple sea urchin</name>
    <dbReference type="NCBI Taxonomy" id="7668"/>
    <lineage>
        <taxon>Eukaryota</taxon>
        <taxon>Metazoa</taxon>
        <taxon>Echinodermata</taxon>
        <taxon>Eleutherozoa</taxon>
        <taxon>Echinozoa</taxon>
        <taxon>Echinoidea</taxon>
        <taxon>Euechinoidea</taxon>
        <taxon>Echinacea</taxon>
        <taxon>Camarodonta</taxon>
        <taxon>Echinidea</taxon>
        <taxon>Strongylocentrotidae</taxon>
        <taxon>Strongylocentrotus</taxon>
    </lineage>
</organism>
<dbReference type="OrthoDB" id="10253607at2759"/>
<dbReference type="InterPro" id="IPR051625">
    <property type="entry name" value="Signaling_Regulatory_Domain"/>
</dbReference>
<feature type="repeat" description="RCC1" evidence="21">
    <location>
        <begin position="261"/>
        <end position="313"/>
    </location>
</feature>
<dbReference type="SUPFAM" id="SSF50985">
    <property type="entry name" value="RCC1/BLIP-II"/>
    <property type="match status" value="1"/>
</dbReference>